<sequence length="1184" mass="132332">MTNETIDQTTTPDQTLNPTDFVPQRFINNLQVAFLKVDNAVASFDPDQKPIVDKDDKDNRQAFEKISQLREEYANKAIKNPTKKNQYFSDFINKSNDLINKDNLIDVNSSVDSFKKFGDQRYQIFTSWVSLQKDPSKINTQTIQNFMENIIQPPISDDKEKAEFLRSAKQSFAGIIIGNQIRSDQKFMGVFDESLKERQEAEKNAEPAGDWLDIFLSFVFNKKQSSDLKETLHQEPRPDFEQNLATTTTDIQGLPPEARDLLDERGNFSKFTLGDMEMLDVEGVADNDPNYKFNQLLIHNNALSSVLMGGHSSIEPEKVSLLYGDNGGPEARHDWNATVGYKNQQGNNVATLINAHLYNGSGLIIVGNEDGIKNPSFYLYKEDQLTGLKQALSQEEIQNKVDFMEFLAKNNAKLENLSEEEKAKFQNEIGDFQKNPKAYLDALGNDHVAFVSKKDNKHLALVTEFGNGELSYTLKDYGKKQDKALDRETKTTLQGNLKYDGMMFVNYSNFKYTNVSKSPDKGVGATNGVSHLEANLSKVAVFNLPNLNNLAITNYIRRDLEDKLWAKGLSPQEANKLIKDFLSNNKELVGKVSNFNKAVAEAKNTGNYDEVKRAQKDLEKSLRKREHLEKEVAKKLEIRNDNKNRMEAKAQANSQKDKIFALINKEASREARAAAYAQNLKGIRSELSDKLENINKHLKDFNKSLDELKDGKNKDFSKAEETLKALKGSVEDLGINPEWISKIENLNAALNDFKNGKNKDFSKVTQAKSDLENSIKDVSINQKVTDKVDNLNETVSTAKLTGDFSKVEQALAELKNLSLDQKLDQKNESFNVGKNSDLQSVRDSVRGTLVGNGLSKTEATKLSKNFSEIRKELSEKLFGKSNSNGLKNNEEPIYAQVNKKKTGQAASPEEPIYTQVAKKVNARIDRLNKIASTINAKVDQLNRTASASKGVGDSSGAGRSTSPEPIYATIDFDEANQAGFPLRRYAGVDDLSRVGLSREQELTRKIGDLNQAVSEAKAGFFGNLEQTIDELKDSTKKNALNLWVESAKQVPTSLQAKLDNYATNSHTRINSNVKNGAINEKATGMLTQKNPEWLKLVNDKIVAHNVGSAPLSAYDNIGFNQKNMKDYSDSFKFSTKLNSAIKDIKSSFVQFLTNTFSVGTYSLAKANAELGVKNINTKSGFQKS</sequence>
<dbReference type="GO" id="GO:0019534">
    <property type="term" value="F:toxin transmembrane transporter activity"/>
    <property type="evidence" value="ECO:0007669"/>
    <property type="project" value="InterPro"/>
</dbReference>
<feature type="coiled-coil region" evidence="1">
    <location>
        <begin position="684"/>
        <end position="711"/>
    </location>
</feature>
<dbReference type="Pfam" id="PF03507">
    <property type="entry name" value="CagA"/>
    <property type="match status" value="1"/>
</dbReference>
<dbReference type="Gene3D" id="1.10.357.130">
    <property type="match status" value="1"/>
</dbReference>
<reference evidence="5" key="1">
    <citation type="submission" date="2017-11" db="EMBL/GenBank/DDBJ databases">
        <title>Distribution and pathogenic roles of integrating conjugative elements and cag pathogenicity islands of Helicobacter pylori in Indonesia.</title>
        <authorList>
            <person name="Waskito L.A."/>
            <person name="Miftahussurur M."/>
            <person name="Lusida M.I."/>
            <person name="Syam A.F."/>
            <person name="Suzuki R."/>
            <person name="Subsomwong P."/>
            <person name="Uchida T."/>
            <person name="Hamdan M."/>
            <person name="Nasronudin N."/>
            <person name="Yamaoka Y."/>
        </authorList>
    </citation>
    <scope>NUCLEOTIDE SEQUENCE</scope>
    <source>
        <strain evidence="5">MO27</strain>
    </source>
</reference>
<organism evidence="5">
    <name type="scientific">Helicobacter pylori</name>
    <name type="common">Campylobacter pylori</name>
    <dbReference type="NCBI Taxonomy" id="210"/>
    <lineage>
        <taxon>Bacteria</taxon>
        <taxon>Pseudomonadati</taxon>
        <taxon>Campylobacterota</taxon>
        <taxon>Epsilonproteobacteria</taxon>
        <taxon>Campylobacterales</taxon>
        <taxon>Helicobacteraceae</taxon>
        <taxon>Helicobacter</taxon>
    </lineage>
</organism>
<dbReference type="AlphaFoldDB" id="A0A2Z5W9N7"/>
<dbReference type="Gene3D" id="1.20.120.1270">
    <property type="entry name" value="CagA exotoxin domain III"/>
    <property type="match status" value="4"/>
</dbReference>
<dbReference type="InterPro" id="IPR005169">
    <property type="entry name" value="CagA_C"/>
</dbReference>
<feature type="domain" description="CagA N-terminal" evidence="4">
    <location>
        <begin position="1"/>
        <end position="872"/>
    </location>
</feature>
<evidence type="ECO:0000313" key="5">
    <source>
        <dbReference type="EMBL" id="BBB46723.1"/>
    </source>
</evidence>
<dbReference type="Pfam" id="PF18971">
    <property type="entry name" value="CagA_N"/>
    <property type="match status" value="1"/>
</dbReference>
<dbReference type="NCBIfam" id="NF033422">
    <property type="entry name" value="onco_T4SS_CagA"/>
    <property type="match status" value="1"/>
</dbReference>
<feature type="coiled-coil region" evidence="1">
    <location>
        <begin position="611"/>
        <end position="653"/>
    </location>
</feature>
<evidence type="ECO:0000256" key="2">
    <source>
        <dbReference type="SAM" id="MobiDB-lite"/>
    </source>
</evidence>
<evidence type="ECO:0000259" key="3">
    <source>
        <dbReference type="Pfam" id="PF03507"/>
    </source>
</evidence>
<keyword evidence="1" id="KW-0175">Coiled coil</keyword>
<proteinExistence type="predicted"/>
<name>A0A2Z5W9N7_HELPX</name>
<dbReference type="InterPro" id="IPR004355">
    <property type="entry name" value="IVSec_CagA"/>
</dbReference>
<evidence type="ECO:0000256" key="1">
    <source>
        <dbReference type="SAM" id="Coils"/>
    </source>
</evidence>
<protein>
    <submittedName>
        <fullName evidence="5">Cag pathogenicity island protein 26</fullName>
    </submittedName>
</protein>
<evidence type="ECO:0000259" key="4">
    <source>
        <dbReference type="Pfam" id="PF18971"/>
    </source>
</evidence>
<gene>
    <name evidence="5" type="primary">cagA</name>
    <name evidence="5" type="synonym">cag26</name>
</gene>
<feature type="region of interest" description="Disordered" evidence="2">
    <location>
        <begin position="946"/>
        <end position="965"/>
    </location>
</feature>
<accession>A0A2Z5W9N7</accession>
<dbReference type="InterPro" id="IPR045157">
    <property type="entry name" value="CagA_N"/>
</dbReference>
<dbReference type="EMBL" id="LC339449">
    <property type="protein sequence ID" value="BBB46723.1"/>
    <property type="molecule type" value="Genomic_DNA"/>
</dbReference>
<feature type="domain" description="CagA exotoxin phosphopeptide substrate mimic region" evidence="3">
    <location>
        <begin position="977"/>
        <end position="1009"/>
    </location>
</feature>
<dbReference type="PRINTS" id="PR01553">
    <property type="entry name" value="TYPE4SSCAGA"/>
</dbReference>